<dbReference type="PANTHER" id="PTHR13799">
    <property type="entry name" value="NGG1 INTERACTING FACTOR 3"/>
    <property type="match status" value="1"/>
</dbReference>
<name>A0A1Y1XG70_9FUNG</name>
<dbReference type="Gene3D" id="3.40.1390.30">
    <property type="entry name" value="NIF3 (NGG1p interacting factor 3)-like"/>
    <property type="match status" value="1"/>
</dbReference>
<keyword evidence="4" id="KW-1185">Reference proteome</keyword>
<dbReference type="InterPro" id="IPR002678">
    <property type="entry name" value="DUF34/NIF3"/>
</dbReference>
<dbReference type="EMBL" id="MCFG01000046">
    <property type="protein sequence ID" value="ORX84758.1"/>
    <property type="molecule type" value="Genomic_DNA"/>
</dbReference>
<dbReference type="FunFam" id="3.40.1390.30:FF:000001">
    <property type="entry name" value="GTP cyclohydrolase 1 type 2"/>
    <property type="match status" value="1"/>
</dbReference>
<gene>
    <name evidence="3" type="ORF">BCR32DRAFT_325772</name>
</gene>
<dbReference type="GO" id="GO:0046872">
    <property type="term" value="F:metal ion binding"/>
    <property type="evidence" value="ECO:0007669"/>
    <property type="project" value="UniProtKB-KW"/>
</dbReference>
<dbReference type="PANTHER" id="PTHR13799:SF13">
    <property type="entry name" value="NIF3-LIKE PROTEIN 1"/>
    <property type="match status" value="1"/>
</dbReference>
<dbReference type="OrthoDB" id="3345469at2759"/>
<keyword evidence="2" id="KW-0479">Metal-binding</keyword>
<dbReference type="Pfam" id="PF01784">
    <property type="entry name" value="DUF34_NIF3"/>
    <property type="match status" value="1"/>
</dbReference>
<comment type="similarity">
    <text evidence="1">Belongs to the GTP cyclohydrolase I type 2/NIF3 family.</text>
</comment>
<feature type="binding site" evidence="2">
    <location>
        <position position="72"/>
    </location>
    <ligand>
        <name>a divalent metal cation</name>
        <dbReference type="ChEBI" id="CHEBI:60240"/>
        <label>1</label>
    </ligand>
</feature>
<evidence type="ECO:0000256" key="2">
    <source>
        <dbReference type="PIRSR" id="PIRSR602678-1"/>
    </source>
</evidence>
<reference evidence="3 4" key="2">
    <citation type="submission" date="2016-08" db="EMBL/GenBank/DDBJ databases">
        <title>Pervasive Adenine N6-methylation of Active Genes in Fungi.</title>
        <authorList>
            <consortium name="DOE Joint Genome Institute"/>
            <person name="Mondo S.J."/>
            <person name="Dannebaum R.O."/>
            <person name="Kuo R.C."/>
            <person name="Labutti K."/>
            <person name="Haridas S."/>
            <person name="Kuo A."/>
            <person name="Salamov A."/>
            <person name="Ahrendt S.R."/>
            <person name="Lipzen A."/>
            <person name="Sullivan W."/>
            <person name="Andreopoulos W.B."/>
            <person name="Clum A."/>
            <person name="Lindquist E."/>
            <person name="Daum C."/>
            <person name="Ramamoorthy G.K."/>
            <person name="Gryganskyi A."/>
            <person name="Culley D."/>
            <person name="Magnuson J.K."/>
            <person name="James T.Y."/>
            <person name="O'Malley M.A."/>
            <person name="Stajich J.E."/>
            <person name="Spatafora J.W."/>
            <person name="Visel A."/>
            <person name="Grigoriev I.V."/>
        </authorList>
    </citation>
    <scope>NUCLEOTIDE SEQUENCE [LARGE SCALE GENOMIC DNA]</scope>
    <source>
        <strain evidence="3 4">S4</strain>
    </source>
</reference>
<reference evidence="3 4" key="1">
    <citation type="submission" date="2016-08" db="EMBL/GenBank/DDBJ databases">
        <title>A Parts List for Fungal Cellulosomes Revealed by Comparative Genomics.</title>
        <authorList>
            <consortium name="DOE Joint Genome Institute"/>
            <person name="Haitjema C.H."/>
            <person name="Gilmore S.P."/>
            <person name="Henske J.K."/>
            <person name="Solomon K.V."/>
            <person name="De Groot R."/>
            <person name="Kuo A."/>
            <person name="Mondo S.J."/>
            <person name="Salamov A.A."/>
            <person name="Labutti K."/>
            <person name="Zhao Z."/>
            <person name="Chiniquy J."/>
            <person name="Barry K."/>
            <person name="Brewer H.M."/>
            <person name="Purvine S.O."/>
            <person name="Wright A.T."/>
            <person name="Boxma B."/>
            <person name="Van Alen T."/>
            <person name="Hackstein J.H."/>
            <person name="Baker S.E."/>
            <person name="Grigoriev I.V."/>
            <person name="O'Malley M.A."/>
        </authorList>
    </citation>
    <scope>NUCLEOTIDE SEQUENCE [LARGE SCALE GENOMIC DNA]</scope>
    <source>
        <strain evidence="3 4">S4</strain>
    </source>
</reference>
<organism evidence="3 4">
    <name type="scientific">Anaeromyces robustus</name>
    <dbReference type="NCBI Taxonomy" id="1754192"/>
    <lineage>
        <taxon>Eukaryota</taxon>
        <taxon>Fungi</taxon>
        <taxon>Fungi incertae sedis</taxon>
        <taxon>Chytridiomycota</taxon>
        <taxon>Chytridiomycota incertae sedis</taxon>
        <taxon>Neocallimastigomycetes</taxon>
        <taxon>Neocallimastigales</taxon>
        <taxon>Neocallimastigaceae</taxon>
        <taxon>Anaeromyces</taxon>
    </lineage>
</organism>
<evidence type="ECO:0000313" key="4">
    <source>
        <dbReference type="Proteomes" id="UP000193944"/>
    </source>
</evidence>
<dbReference type="SUPFAM" id="SSF102705">
    <property type="entry name" value="NIF3 (NGG1p interacting factor 3)-like"/>
    <property type="match status" value="1"/>
</dbReference>
<dbReference type="AlphaFoldDB" id="A0A1Y1XG70"/>
<evidence type="ECO:0000313" key="3">
    <source>
        <dbReference type="EMBL" id="ORX84758.1"/>
    </source>
</evidence>
<dbReference type="GO" id="GO:0005739">
    <property type="term" value="C:mitochondrion"/>
    <property type="evidence" value="ECO:0007669"/>
    <property type="project" value="EnsemblFungi"/>
</dbReference>
<feature type="binding site" evidence="2">
    <location>
        <position position="110"/>
    </location>
    <ligand>
        <name>a divalent metal cation</name>
        <dbReference type="ChEBI" id="CHEBI:60240"/>
        <label>1</label>
    </ligand>
</feature>
<feature type="binding site" evidence="2">
    <location>
        <position position="241"/>
    </location>
    <ligand>
        <name>a divalent metal cation</name>
        <dbReference type="ChEBI" id="CHEBI:60240"/>
        <label>1</label>
    </ligand>
</feature>
<proteinExistence type="inferred from homology"/>
<comment type="caution">
    <text evidence="3">The sequence shown here is derived from an EMBL/GenBank/DDBJ whole genome shotgun (WGS) entry which is preliminary data.</text>
</comment>
<dbReference type="NCBIfam" id="TIGR00486">
    <property type="entry name" value="YbgI_SA1388"/>
    <property type="match status" value="1"/>
</dbReference>
<dbReference type="Proteomes" id="UP000193944">
    <property type="component" value="Unassembled WGS sequence"/>
</dbReference>
<dbReference type="STRING" id="1754192.A0A1Y1XG70"/>
<accession>A0A1Y1XG70</accession>
<dbReference type="InterPro" id="IPR036069">
    <property type="entry name" value="DUF34/NIF3_sf"/>
</dbReference>
<evidence type="ECO:0000256" key="1">
    <source>
        <dbReference type="ARBA" id="ARBA00006964"/>
    </source>
</evidence>
<feature type="binding site" evidence="2">
    <location>
        <position position="237"/>
    </location>
    <ligand>
        <name>a divalent metal cation</name>
        <dbReference type="ChEBI" id="CHEBI:60240"/>
        <label>1</label>
    </ligand>
</feature>
<sequence>MANPLLSFVLEAMNNIAPLSLADNSWDNTGLLLEAPIPRENANGILLTIDLTLDVVNEAINNPNIGVIISYHPPIFKSLKRLVLSNEKQKDVLLCAAKGISIYSPHTSLDNCAEGVNNWLAQSLGNHQLETIEPAVNPPEGQETAGTGRIANLESPISFLELTKKVKEFLNLDYIRYAEAKGHKSGEPAKRIAICVGSGSSVLLPVQNADVYLTGEMSHHDVLFALSNNKSVILCEHTNSERGYLESVLKPKLIQEIAKKNCSYEVYVSKEDVDPYHCLH</sequence>
<protein>
    <submittedName>
        <fullName evidence="3">NGG1p interacting factor 3</fullName>
    </submittedName>
</protein>